<keyword evidence="4 5" id="KW-0472">Membrane</keyword>
<evidence type="ECO:0000313" key="8">
    <source>
        <dbReference type="Proteomes" id="UP000660024"/>
    </source>
</evidence>
<keyword evidence="2 5" id="KW-0812">Transmembrane</keyword>
<feature type="domain" description="Methylamine utilisation protein MauE" evidence="6">
    <location>
        <begin position="8"/>
        <end position="78"/>
    </location>
</feature>
<gene>
    <name evidence="7" type="ORF">I5M32_01425</name>
</gene>
<dbReference type="Proteomes" id="UP000660024">
    <property type="component" value="Unassembled WGS sequence"/>
</dbReference>
<keyword evidence="8" id="KW-1185">Reference proteome</keyword>
<feature type="transmembrane region" description="Helical" evidence="5">
    <location>
        <begin position="65"/>
        <end position="82"/>
    </location>
</feature>
<feature type="transmembrane region" description="Helical" evidence="5">
    <location>
        <begin position="6"/>
        <end position="29"/>
    </location>
</feature>
<name>A0ABS1BFI0_9SPHI</name>
<evidence type="ECO:0000256" key="2">
    <source>
        <dbReference type="ARBA" id="ARBA00022692"/>
    </source>
</evidence>
<evidence type="ECO:0000256" key="3">
    <source>
        <dbReference type="ARBA" id="ARBA00022989"/>
    </source>
</evidence>
<sequence length="118" mass="13662">MIKHYYPLIMGIVFIIAGTNHFLMLGFYMKIMPSYFPFPKVLIYLSGVAEIIAGGLLTIKKTRKAGAWLLILLLIAVFPANIQMAINQSKNIDLMFYLSLIRLPFQFLFIYWAYIFTK</sequence>
<evidence type="ECO:0000256" key="1">
    <source>
        <dbReference type="ARBA" id="ARBA00004141"/>
    </source>
</evidence>
<proteinExistence type="predicted"/>
<evidence type="ECO:0000259" key="6">
    <source>
        <dbReference type="Pfam" id="PF07291"/>
    </source>
</evidence>
<accession>A0ABS1BFI0</accession>
<dbReference type="PANTHER" id="PTHR36974">
    <property type="entry name" value="MEMBRANE PROTEIN-RELATED"/>
    <property type="match status" value="1"/>
</dbReference>
<evidence type="ECO:0000313" key="7">
    <source>
        <dbReference type="EMBL" id="MBK0381608.1"/>
    </source>
</evidence>
<comment type="subcellular location">
    <subcellularLocation>
        <location evidence="1">Membrane</location>
        <topology evidence="1">Multi-pass membrane protein</topology>
    </subcellularLocation>
</comment>
<reference evidence="7 8" key="1">
    <citation type="submission" date="2020-12" db="EMBL/GenBank/DDBJ databases">
        <title>Bacterial novel species Pedobacter sp. SD-b isolated from soil.</title>
        <authorList>
            <person name="Jung H.-Y."/>
        </authorList>
    </citation>
    <scope>NUCLEOTIDE SEQUENCE [LARGE SCALE GENOMIC DNA]</scope>
    <source>
        <strain evidence="7 8">SD-b</strain>
    </source>
</reference>
<organism evidence="7 8">
    <name type="scientific">Pedobacter segetis</name>
    <dbReference type="NCBI Taxonomy" id="2793069"/>
    <lineage>
        <taxon>Bacteria</taxon>
        <taxon>Pseudomonadati</taxon>
        <taxon>Bacteroidota</taxon>
        <taxon>Sphingobacteriia</taxon>
        <taxon>Sphingobacteriales</taxon>
        <taxon>Sphingobacteriaceae</taxon>
        <taxon>Pedobacter</taxon>
    </lineage>
</organism>
<evidence type="ECO:0000256" key="4">
    <source>
        <dbReference type="ARBA" id="ARBA00023136"/>
    </source>
</evidence>
<comment type="caution">
    <text evidence="7">The sequence shown here is derived from an EMBL/GenBank/DDBJ whole genome shotgun (WGS) entry which is preliminary data.</text>
</comment>
<feature type="transmembrane region" description="Helical" evidence="5">
    <location>
        <begin position="94"/>
        <end position="115"/>
    </location>
</feature>
<evidence type="ECO:0000256" key="5">
    <source>
        <dbReference type="SAM" id="Phobius"/>
    </source>
</evidence>
<dbReference type="EMBL" id="JAEHFY010000002">
    <property type="protein sequence ID" value="MBK0381608.1"/>
    <property type="molecule type" value="Genomic_DNA"/>
</dbReference>
<keyword evidence="3 5" id="KW-1133">Transmembrane helix</keyword>
<feature type="transmembrane region" description="Helical" evidence="5">
    <location>
        <begin position="41"/>
        <end position="59"/>
    </location>
</feature>
<dbReference type="PANTHER" id="PTHR36974:SF1">
    <property type="entry name" value="DOXX FAMILY MEMBRANE PROTEIN"/>
    <property type="match status" value="1"/>
</dbReference>
<protein>
    <recommendedName>
        <fullName evidence="6">Methylamine utilisation protein MauE domain-containing protein</fullName>
    </recommendedName>
</protein>
<dbReference type="Pfam" id="PF07291">
    <property type="entry name" value="MauE"/>
    <property type="match status" value="1"/>
</dbReference>
<dbReference type="RefSeq" id="WP_200584322.1">
    <property type="nucleotide sequence ID" value="NZ_JAEHFY010000002.1"/>
</dbReference>
<dbReference type="InterPro" id="IPR009908">
    <property type="entry name" value="Methylamine_util_MauE"/>
</dbReference>